<feature type="domain" description="CSN8/PSMD8/EIF3K" evidence="7">
    <location>
        <begin position="89"/>
        <end position="233"/>
    </location>
</feature>
<comment type="caution">
    <text evidence="8">The sequence shown here is derived from an EMBL/GenBank/DDBJ whole genome shotgun (WGS) entry which is preliminary data.</text>
</comment>
<dbReference type="GO" id="GO:0008180">
    <property type="term" value="C:COP9 signalosome"/>
    <property type="evidence" value="ECO:0007669"/>
    <property type="project" value="UniProtKB-KW"/>
</dbReference>
<gene>
    <name evidence="8" type="ORF">R3P38DRAFT_2904441</name>
</gene>
<name>A0AAW0CJS7_9AGAR</name>
<keyword evidence="9" id="KW-1185">Reference proteome</keyword>
<dbReference type="AlphaFoldDB" id="A0AAW0CJS7"/>
<protein>
    <submittedName>
        <fullName evidence="8">CSN8-PSD8-EIF3K domain-containing protein</fullName>
    </submittedName>
</protein>
<dbReference type="Pfam" id="PF10075">
    <property type="entry name" value="CSN8_PSD8_EIF3K"/>
    <property type="match status" value="1"/>
</dbReference>
<evidence type="ECO:0000313" key="9">
    <source>
        <dbReference type="Proteomes" id="UP001362999"/>
    </source>
</evidence>
<feature type="compositionally biased region" description="Low complexity" evidence="6">
    <location>
        <begin position="30"/>
        <end position="41"/>
    </location>
</feature>
<dbReference type="GO" id="GO:0000338">
    <property type="term" value="P:protein deneddylation"/>
    <property type="evidence" value="ECO:0007669"/>
    <property type="project" value="InterPro"/>
</dbReference>
<evidence type="ECO:0000256" key="1">
    <source>
        <dbReference type="ARBA" id="ARBA00004123"/>
    </source>
</evidence>
<keyword evidence="5" id="KW-0539">Nucleus</keyword>
<dbReference type="InterPro" id="IPR033464">
    <property type="entry name" value="CSN8_PSD8_EIF3K"/>
</dbReference>
<comment type="subcellular location">
    <subcellularLocation>
        <location evidence="2">Cytoplasm</location>
    </subcellularLocation>
    <subcellularLocation>
        <location evidence="1">Nucleus</location>
    </subcellularLocation>
</comment>
<organism evidence="8 9">
    <name type="scientific">Favolaschia claudopus</name>
    <dbReference type="NCBI Taxonomy" id="2862362"/>
    <lineage>
        <taxon>Eukaryota</taxon>
        <taxon>Fungi</taxon>
        <taxon>Dikarya</taxon>
        <taxon>Basidiomycota</taxon>
        <taxon>Agaricomycotina</taxon>
        <taxon>Agaricomycetes</taxon>
        <taxon>Agaricomycetidae</taxon>
        <taxon>Agaricales</taxon>
        <taxon>Marasmiineae</taxon>
        <taxon>Mycenaceae</taxon>
        <taxon>Favolaschia</taxon>
    </lineage>
</organism>
<dbReference type="PANTHER" id="PTHR13339">
    <property type="entry name" value="COP9 SIGNALOSOME COMPLEX SUBUNIT 8"/>
    <property type="match status" value="1"/>
</dbReference>
<evidence type="ECO:0000259" key="7">
    <source>
        <dbReference type="Pfam" id="PF10075"/>
    </source>
</evidence>
<evidence type="ECO:0000313" key="8">
    <source>
        <dbReference type="EMBL" id="KAK7038103.1"/>
    </source>
</evidence>
<feature type="region of interest" description="Disordered" evidence="6">
    <location>
        <begin position="221"/>
        <end position="244"/>
    </location>
</feature>
<reference evidence="8 9" key="1">
    <citation type="journal article" date="2024" name="J Genomics">
        <title>Draft genome sequencing and assembly of Favolaschia claudopus CIRM-BRFM 2984 isolated from oak limbs.</title>
        <authorList>
            <person name="Navarro D."/>
            <person name="Drula E."/>
            <person name="Chaduli D."/>
            <person name="Cazenave R."/>
            <person name="Ahrendt S."/>
            <person name="Wang J."/>
            <person name="Lipzen A."/>
            <person name="Daum C."/>
            <person name="Barry K."/>
            <person name="Grigoriev I.V."/>
            <person name="Favel A."/>
            <person name="Rosso M.N."/>
            <person name="Martin F."/>
        </authorList>
    </citation>
    <scope>NUCLEOTIDE SEQUENCE [LARGE SCALE GENOMIC DNA]</scope>
    <source>
        <strain evidence="8 9">CIRM-BRFM 2984</strain>
    </source>
</reference>
<dbReference type="Proteomes" id="UP001362999">
    <property type="component" value="Unassembled WGS sequence"/>
</dbReference>
<dbReference type="GO" id="GO:0005737">
    <property type="term" value="C:cytoplasm"/>
    <property type="evidence" value="ECO:0007669"/>
    <property type="project" value="UniProtKB-SubCell"/>
</dbReference>
<sequence>MSTAGPPTPPPSSATEIQDAAREVAPPPAAAASTSASSSAPQQRQDGFTLIFPQLASSASEKRFKHLIHTAEAHDIASDAERQQSRLLLTAPLVLAYLIVDDLPPARFALHRLPQNLLTSPLGKQLYALLASTSERKYLNVYTRTHALREHVSHADFFDSSLGAVLSLMLEEFLSAFRTRTFSLLQKAYTSLSLPLAEMYLGLASNDVLAAAQRSGWSYDPSTQVLTPPTQKPTVRSSGNSSAPISSLATFDFVSNSVAKLET</sequence>
<keyword evidence="4" id="KW-0736">Signalosome</keyword>
<dbReference type="EMBL" id="JAWWNJ010000017">
    <property type="protein sequence ID" value="KAK7038103.1"/>
    <property type="molecule type" value="Genomic_DNA"/>
</dbReference>
<evidence type="ECO:0000256" key="6">
    <source>
        <dbReference type="SAM" id="MobiDB-lite"/>
    </source>
</evidence>
<feature type="compositionally biased region" description="Pro residues" evidence="6">
    <location>
        <begin position="1"/>
        <end position="12"/>
    </location>
</feature>
<dbReference type="GO" id="GO:0010387">
    <property type="term" value="P:COP9 signalosome assembly"/>
    <property type="evidence" value="ECO:0007669"/>
    <property type="project" value="InterPro"/>
</dbReference>
<dbReference type="InterPro" id="IPR033205">
    <property type="entry name" value="COP9_CSN8"/>
</dbReference>
<evidence type="ECO:0000256" key="5">
    <source>
        <dbReference type="ARBA" id="ARBA00023242"/>
    </source>
</evidence>
<evidence type="ECO:0000256" key="2">
    <source>
        <dbReference type="ARBA" id="ARBA00004496"/>
    </source>
</evidence>
<evidence type="ECO:0000256" key="4">
    <source>
        <dbReference type="ARBA" id="ARBA00022790"/>
    </source>
</evidence>
<dbReference type="PANTHER" id="PTHR13339:SF0">
    <property type="entry name" value="COP9 SIGNALOSOME COMPLEX SUBUNIT 8"/>
    <property type="match status" value="1"/>
</dbReference>
<keyword evidence="3" id="KW-0963">Cytoplasm</keyword>
<feature type="region of interest" description="Disordered" evidence="6">
    <location>
        <begin position="1"/>
        <end position="43"/>
    </location>
</feature>
<proteinExistence type="predicted"/>
<accession>A0AAW0CJS7</accession>
<evidence type="ECO:0000256" key="3">
    <source>
        <dbReference type="ARBA" id="ARBA00022490"/>
    </source>
</evidence>